<proteinExistence type="inferred from homology"/>
<organism evidence="6 7">
    <name type="scientific">Spartinivicinus poritis</name>
    <dbReference type="NCBI Taxonomy" id="2994640"/>
    <lineage>
        <taxon>Bacteria</taxon>
        <taxon>Pseudomonadati</taxon>
        <taxon>Pseudomonadota</taxon>
        <taxon>Gammaproteobacteria</taxon>
        <taxon>Oceanospirillales</taxon>
        <taxon>Zooshikellaceae</taxon>
        <taxon>Spartinivicinus</taxon>
    </lineage>
</organism>
<dbReference type="RefSeq" id="WP_274691223.1">
    <property type="nucleotide sequence ID" value="NZ_JAPMOU010000046.1"/>
</dbReference>
<evidence type="ECO:0000259" key="5">
    <source>
        <dbReference type="Pfam" id="PF01420"/>
    </source>
</evidence>
<evidence type="ECO:0000313" key="6">
    <source>
        <dbReference type="EMBL" id="MDE1464914.1"/>
    </source>
</evidence>
<feature type="domain" description="Type I restriction modification DNA specificity" evidence="5">
    <location>
        <begin position="13"/>
        <end position="189"/>
    </location>
</feature>
<keyword evidence="6" id="KW-0255">Endonuclease</keyword>
<dbReference type="GO" id="GO:0016787">
    <property type="term" value="F:hydrolase activity"/>
    <property type="evidence" value="ECO:0007669"/>
    <property type="project" value="UniProtKB-KW"/>
</dbReference>
<dbReference type="PANTHER" id="PTHR43140">
    <property type="entry name" value="TYPE-1 RESTRICTION ENZYME ECOKI SPECIFICITY PROTEIN"/>
    <property type="match status" value="1"/>
</dbReference>
<dbReference type="EMBL" id="JAPMOU010000046">
    <property type="protein sequence ID" value="MDE1464914.1"/>
    <property type="molecule type" value="Genomic_DNA"/>
</dbReference>
<gene>
    <name evidence="6" type="ORF">ORQ98_23405</name>
</gene>
<feature type="compositionally biased region" description="Basic residues" evidence="4">
    <location>
        <begin position="248"/>
        <end position="261"/>
    </location>
</feature>
<dbReference type="PANTHER" id="PTHR43140:SF1">
    <property type="entry name" value="TYPE I RESTRICTION ENZYME ECOKI SPECIFICITY SUBUNIT"/>
    <property type="match status" value="1"/>
</dbReference>
<sequence length="261" mass="29400">MTEDWREEKELIWEYSCSKKLGSIMGGKTPSKSNQSYWKNGIIPWVSPKDMKVHEISISEDLITKLAVSEGGMKIILKNTVLMVTRSGILAHSFPIALTLKDITINQDIKAFIPNKAKISPKFTAILLRGLTPVILATCSKAGTTVASIETKLLENFEFALPSLVEQTEIVRRVEELFAFSDQIEQRVKDAQQRVNNLTQSILAKAFRGELTEQWRKENLDLISGENSAEALLAKIKTEREAQEKEKKAKRKTTRRKAVVA</sequence>
<feature type="region of interest" description="Disordered" evidence="4">
    <location>
        <begin position="240"/>
        <end position="261"/>
    </location>
</feature>
<dbReference type="InterPro" id="IPR051212">
    <property type="entry name" value="Type-I_RE_S_subunit"/>
</dbReference>
<keyword evidence="7" id="KW-1185">Reference proteome</keyword>
<reference evidence="6 7" key="1">
    <citation type="submission" date="2022-11" db="EMBL/GenBank/DDBJ databases">
        <title>Spartinivicinus poritis sp. nov., isolated from scleractinian coral Porites lutea.</title>
        <authorList>
            <person name="Zhang G."/>
            <person name="Cai L."/>
            <person name="Wei Q."/>
        </authorList>
    </citation>
    <scope>NUCLEOTIDE SEQUENCE [LARGE SCALE GENOMIC DNA]</scope>
    <source>
        <strain evidence="6 7">A2-2</strain>
    </source>
</reference>
<dbReference type="Proteomes" id="UP001528823">
    <property type="component" value="Unassembled WGS sequence"/>
</dbReference>
<evidence type="ECO:0000256" key="2">
    <source>
        <dbReference type="ARBA" id="ARBA00022747"/>
    </source>
</evidence>
<dbReference type="GO" id="GO:0004519">
    <property type="term" value="F:endonuclease activity"/>
    <property type="evidence" value="ECO:0007669"/>
    <property type="project" value="UniProtKB-KW"/>
</dbReference>
<keyword evidence="2" id="KW-0680">Restriction system</keyword>
<dbReference type="InterPro" id="IPR044946">
    <property type="entry name" value="Restrct_endonuc_typeI_TRD_sf"/>
</dbReference>
<protein>
    <submittedName>
        <fullName evidence="6">Restriction endonuclease subunit S</fullName>
        <ecNumber evidence="6">3.1.21.-</ecNumber>
    </submittedName>
</protein>
<evidence type="ECO:0000256" key="4">
    <source>
        <dbReference type="SAM" id="MobiDB-lite"/>
    </source>
</evidence>
<dbReference type="InterPro" id="IPR000055">
    <property type="entry name" value="Restrct_endonuc_typeI_TRD"/>
</dbReference>
<dbReference type="CDD" id="cd17249">
    <property type="entry name" value="RMtype1_S_EcoR124I-TRD2-CR2_like"/>
    <property type="match status" value="1"/>
</dbReference>
<dbReference type="Pfam" id="PF01420">
    <property type="entry name" value="Methylase_S"/>
    <property type="match status" value="1"/>
</dbReference>
<evidence type="ECO:0000256" key="1">
    <source>
        <dbReference type="ARBA" id="ARBA00010923"/>
    </source>
</evidence>
<dbReference type="Gene3D" id="3.90.220.20">
    <property type="entry name" value="DNA methylase specificity domains"/>
    <property type="match status" value="2"/>
</dbReference>
<name>A0ABT5UEW0_9GAMM</name>
<keyword evidence="6" id="KW-0540">Nuclease</keyword>
<dbReference type="EC" id="3.1.21.-" evidence="6"/>
<keyword evidence="6" id="KW-0378">Hydrolase</keyword>
<comment type="caution">
    <text evidence="6">The sequence shown here is derived from an EMBL/GenBank/DDBJ whole genome shotgun (WGS) entry which is preliminary data.</text>
</comment>
<dbReference type="SUPFAM" id="SSF116734">
    <property type="entry name" value="DNA methylase specificity domain"/>
    <property type="match status" value="1"/>
</dbReference>
<evidence type="ECO:0000313" key="7">
    <source>
        <dbReference type="Proteomes" id="UP001528823"/>
    </source>
</evidence>
<keyword evidence="3" id="KW-0238">DNA-binding</keyword>
<comment type="similarity">
    <text evidence="1">Belongs to the type-I restriction system S methylase family.</text>
</comment>
<evidence type="ECO:0000256" key="3">
    <source>
        <dbReference type="ARBA" id="ARBA00023125"/>
    </source>
</evidence>
<accession>A0ABT5UEW0</accession>